<dbReference type="RefSeq" id="WP_119453537.1">
    <property type="nucleotide sequence ID" value="NZ_QWGA01000003.1"/>
</dbReference>
<keyword evidence="3" id="KW-1185">Reference proteome</keyword>
<keyword evidence="1" id="KW-0472">Membrane</keyword>
<gene>
    <name evidence="2" type="ORF">D1222_07395</name>
</gene>
<keyword evidence="1" id="KW-1133">Transmembrane helix</keyword>
<comment type="caution">
    <text evidence="2">The sequence shown here is derived from an EMBL/GenBank/DDBJ whole genome shotgun (WGS) entry which is preliminary data.</text>
</comment>
<feature type="transmembrane region" description="Helical" evidence="1">
    <location>
        <begin position="434"/>
        <end position="454"/>
    </location>
</feature>
<reference evidence="2 3" key="1">
    <citation type="submission" date="2018-08" db="EMBL/GenBank/DDBJ databases">
        <title>Henriciella mobilis sp. nov., isolated from seawater.</title>
        <authorList>
            <person name="Cheng H."/>
            <person name="Wu Y.-H."/>
            <person name="Xu X.-W."/>
            <person name="Guo L.-L."/>
        </authorList>
    </citation>
    <scope>NUCLEOTIDE SEQUENCE [LARGE SCALE GENOMIC DNA]</scope>
    <source>
        <strain evidence="2 3">CCUG67844</strain>
    </source>
</reference>
<keyword evidence="1" id="KW-0812">Transmembrane</keyword>
<evidence type="ECO:0000256" key="1">
    <source>
        <dbReference type="SAM" id="Phobius"/>
    </source>
</evidence>
<proteinExistence type="predicted"/>
<feature type="transmembrane region" description="Helical" evidence="1">
    <location>
        <begin position="148"/>
        <end position="169"/>
    </location>
</feature>
<feature type="transmembrane region" description="Helical" evidence="1">
    <location>
        <begin position="181"/>
        <end position="199"/>
    </location>
</feature>
<dbReference type="Proteomes" id="UP000265845">
    <property type="component" value="Unassembled WGS sequence"/>
</dbReference>
<evidence type="ECO:0000313" key="3">
    <source>
        <dbReference type="Proteomes" id="UP000265845"/>
    </source>
</evidence>
<name>A0A399RQ33_9PROT</name>
<dbReference type="OrthoDB" id="9817161at2"/>
<protein>
    <submittedName>
        <fullName evidence="2">Uncharacterized protein</fullName>
    </submittedName>
</protein>
<organism evidence="2 3">
    <name type="scientific">Henriciella algicola</name>
    <dbReference type="NCBI Taxonomy" id="1608422"/>
    <lineage>
        <taxon>Bacteria</taxon>
        <taxon>Pseudomonadati</taxon>
        <taxon>Pseudomonadota</taxon>
        <taxon>Alphaproteobacteria</taxon>
        <taxon>Hyphomonadales</taxon>
        <taxon>Hyphomonadaceae</taxon>
        <taxon>Henriciella</taxon>
    </lineage>
</organism>
<feature type="transmembrane region" description="Helical" evidence="1">
    <location>
        <begin position="219"/>
        <end position="246"/>
    </location>
</feature>
<feature type="transmembrane region" description="Helical" evidence="1">
    <location>
        <begin position="35"/>
        <end position="58"/>
    </location>
</feature>
<feature type="transmembrane region" description="Helical" evidence="1">
    <location>
        <begin position="64"/>
        <end position="91"/>
    </location>
</feature>
<feature type="transmembrane region" description="Helical" evidence="1">
    <location>
        <begin position="112"/>
        <end position="133"/>
    </location>
</feature>
<evidence type="ECO:0000313" key="2">
    <source>
        <dbReference type="EMBL" id="RIJ32049.1"/>
    </source>
</evidence>
<accession>A0A399RQ33</accession>
<dbReference type="AlphaFoldDB" id="A0A399RQ33"/>
<sequence length="476" mass="53028">MTLVYITGLVFLEGFLLLQLTRMAHVRSNSTVPTIFLQTIQSGLSLVFLTIKAFFLFGTLHPDFLLGAGMVLAASLVAGLGLQVILQVMSADKNRRANMLLSLSNMAVHSRTNVLVLLLPAAINAGILLWAYFHVRPNGVVDASRIDFGMFIYFTLGAGAGLLLAARDVPRLALDRTIGPVARNIVAIGSLVAWGAQAWRASYPLIIFPPPVVWGFEITLPHVIAVVAALYALVVMIPVIVGARLYEEERARVHQSADTVLERAGLLGEIKLDPALLNSYRDQIARDIEDLMIDLFKRDRLQEIMAFWRWAPLPAFALTTIRGKEYLKLVDNWRSVQLAQEADRHMILNVIERQWFSELIGDDKQVPYIKQIGGLATTVRKEMPKWNYRTRTFDELVVVREELAGDDIQNASGLARLAKANISQLYRKSNGRSVLTAGYMAVLTILLPFVLSLYEDDIKDMRPALLEQIPETLGGR</sequence>
<feature type="transmembrane region" description="Helical" evidence="1">
    <location>
        <begin position="6"/>
        <end position="23"/>
    </location>
</feature>
<dbReference type="EMBL" id="QWGA01000003">
    <property type="protein sequence ID" value="RIJ32049.1"/>
    <property type="molecule type" value="Genomic_DNA"/>
</dbReference>